<evidence type="ECO:0000313" key="3">
    <source>
        <dbReference type="EMBL" id="QIS14650.1"/>
    </source>
</evidence>
<keyword evidence="4" id="KW-1185">Reference proteome</keyword>
<keyword evidence="2" id="KW-0732">Signal</keyword>
<accession>A0A6G9YNE7</accession>
<dbReference type="RefSeq" id="WP_167477023.1">
    <property type="nucleotide sequence ID" value="NZ_CP046172.1"/>
</dbReference>
<dbReference type="EMBL" id="CP046172">
    <property type="protein sequence ID" value="QIS14650.1"/>
    <property type="molecule type" value="Genomic_DNA"/>
</dbReference>
<reference evidence="3 4" key="1">
    <citation type="journal article" date="2019" name="ACS Chem. Biol.">
        <title>Identification and Mobilization of a Cryptic Antibiotic Biosynthesis Gene Locus from a Human-Pathogenic Nocardia Isolate.</title>
        <authorList>
            <person name="Herisse M."/>
            <person name="Ishida K."/>
            <person name="Porter J.L."/>
            <person name="Howden B."/>
            <person name="Hertweck C."/>
            <person name="Stinear T.P."/>
            <person name="Pidot S.J."/>
        </authorList>
    </citation>
    <scope>NUCLEOTIDE SEQUENCE [LARGE SCALE GENOMIC DNA]</scope>
    <source>
        <strain evidence="3 4">AUSMDU00012717</strain>
    </source>
</reference>
<dbReference type="KEGG" id="nah:F5544_34075"/>
<evidence type="ECO:0000256" key="2">
    <source>
        <dbReference type="SAM" id="SignalP"/>
    </source>
</evidence>
<feature type="chain" id="PRO_5026029973" description="Secreted protein" evidence="2">
    <location>
        <begin position="28"/>
        <end position="90"/>
    </location>
</feature>
<gene>
    <name evidence="3" type="ORF">F5544_34075</name>
</gene>
<name>A0A6G9YNE7_9NOCA</name>
<feature type="region of interest" description="Disordered" evidence="1">
    <location>
        <begin position="71"/>
        <end position="90"/>
    </location>
</feature>
<sequence>MMRKPLVAGAIAGAVFAGVCAVGTASATEQIVGHFSGRDGRTQCNQAAKGYPPGVATCSLLHGDVYTLNVDWDKQGKPGSRPSTGSAGSS</sequence>
<organism evidence="3 4">
    <name type="scientific">Nocardia arthritidis</name>
    <dbReference type="NCBI Taxonomy" id="228602"/>
    <lineage>
        <taxon>Bacteria</taxon>
        <taxon>Bacillati</taxon>
        <taxon>Actinomycetota</taxon>
        <taxon>Actinomycetes</taxon>
        <taxon>Mycobacteriales</taxon>
        <taxon>Nocardiaceae</taxon>
        <taxon>Nocardia</taxon>
    </lineage>
</organism>
<evidence type="ECO:0008006" key="5">
    <source>
        <dbReference type="Google" id="ProtNLM"/>
    </source>
</evidence>
<proteinExistence type="predicted"/>
<feature type="signal peptide" evidence="2">
    <location>
        <begin position="1"/>
        <end position="27"/>
    </location>
</feature>
<dbReference type="Proteomes" id="UP000503540">
    <property type="component" value="Chromosome"/>
</dbReference>
<dbReference type="AlphaFoldDB" id="A0A6G9YNE7"/>
<protein>
    <recommendedName>
        <fullName evidence="5">Secreted protein</fullName>
    </recommendedName>
</protein>
<evidence type="ECO:0000256" key="1">
    <source>
        <dbReference type="SAM" id="MobiDB-lite"/>
    </source>
</evidence>
<feature type="compositionally biased region" description="Polar residues" evidence="1">
    <location>
        <begin position="81"/>
        <end position="90"/>
    </location>
</feature>
<evidence type="ECO:0000313" key="4">
    <source>
        <dbReference type="Proteomes" id="UP000503540"/>
    </source>
</evidence>